<dbReference type="SMART" id="SM00387">
    <property type="entry name" value="HATPase_c"/>
    <property type="match status" value="1"/>
</dbReference>
<feature type="transmembrane region" description="Helical" evidence="1">
    <location>
        <begin position="29"/>
        <end position="48"/>
    </location>
</feature>
<dbReference type="EMBL" id="CP120576">
    <property type="protein sequence ID" value="WEY85005.1"/>
    <property type="molecule type" value="Genomic_DNA"/>
</dbReference>
<dbReference type="Gene3D" id="3.30.565.10">
    <property type="entry name" value="Histidine kinase-like ATPase, C-terminal domain"/>
    <property type="match status" value="1"/>
</dbReference>
<dbReference type="SUPFAM" id="SSF55874">
    <property type="entry name" value="ATPase domain of HSP90 chaperone/DNA topoisomerase II/histidine kinase"/>
    <property type="match status" value="1"/>
</dbReference>
<dbReference type="InterPro" id="IPR003594">
    <property type="entry name" value="HATPase_dom"/>
</dbReference>
<evidence type="ECO:0000313" key="3">
    <source>
        <dbReference type="EMBL" id="KIU11016.1"/>
    </source>
</evidence>
<protein>
    <submittedName>
        <fullName evidence="3">OrfD</fullName>
    </submittedName>
    <submittedName>
        <fullName evidence="4">Two-component system sensor histidine kinase NatK</fullName>
    </submittedName>
</protein>
<keyword evidence="1" id="KW-1133">Transmembrane helix</keyword>
<keyword evidence="1" id="KW-0812">Transmembrane</keyword>
<keyword evidence="4" id="KW-0808">Transferase</keyword>
<dbReference type="Proteomes" id="UP000032247">
    <property type="component" value="Unassembled WGS sequence"/>
</dbReference>
<name>A0A0D1L5J7_BACIU</name>
<feature type="domain" description="Histidine kinase/HSP90-like ATPase" evidence="2">
    <location>
        <begin position="211"/>
        <end position="318"/>
    </location>
</feature>
<dbReference type="PANTHER" id="PTHR40448">
    <property type="entry name" value="TWO-COMPONENT SENSOR HISTIDINE KINASE"/>
    <property type="match status" value="1"/>
</dbReference>
<evidence type="ECO:0000313" key="4">
    <source>
        <dbReference type="EMBL" id="WEY85005.1"/>
    </source>
</evidence>
<dbReference type="PANTHER" id="PTHR40448:SF1">
    <property type="entry name" value="TWO-COMPONENT SENSOR HISTIDINE KINASE"/>
    <property type="match status" value="1"/>
</dbReference>
<evidence type="ECO:0000259" key="2">
    <source>
        <dbReference type="SMART" id="SM00387"/>
    </source>
</evidence>
<dbReference type="Pfam" id="PF02518">
    <property type="entry name" value="HATPase_c"/>
    <property type="match status" value="1"/>
</dbReference>
<feature type="transmembrane region" description="Helical" evidence="1">
    <location>
        <begin position="60"/>
        <end position="92"/>
    </location>
</feature>
<dbReference type="GO" id="GO:0016301">
    <property type="term" value="F:kinase activity"/>
    <property type="evidence" value="ECO:0007669"/>
    <property type="project" value="UniProtKB-KW"/>
</dbReference>
<reference evidence="3 5" key="1">
    <citation type="submission" date="2014-12" db="EMBL/GenBank/DDBJ databases">
        <title>Comparative genome analysis of Bacillus coagulans HM-08, Clostridium butyricum HM-68, Bacillus subtilis HM-66 and Bacillus licheniformis BL-09.</title>
        <authorList>
            <person name="Zhang H."/>
        </authorList>
    </citation>
    <scope>NUCLEOTIDE SEQUENCE [LARGE SCALE GENOMIC DNA]</scope>
    <source>
        <strain evidence="3 5">HM-66</strain>
    </source>
</reference>
<dbReference type="GO" id="GO:0042802">
    <property type="term" value="F:identical protein binding"/>
    <property type="evidence" value="ECO:0007669"/>
    <property type="project" value="TreeGrafter"/>
</dbReference>
<evidence type="ECO:0000313" key="5">
    <source>
        <dbReference type="Proteomes" id="UP000032247"/>
    </source>
</evidence>
<dbReference type="AlphaFoldDB" id="A0A0D1L5J7"/>
<dbReference type="CDD" id="cd16935">
    <property type="entry name" value="HATPase_AgrC-ComD-like"/>
    <property type="match status" value="1"/>
</dbReference>
<reference evidence="4" key="2">
    <citation type="submission" date="2023-03" db="EMBL/GenBank/DDBJ databases">
        <title>Complete genome sequences of 52 Bacillus and Priestia strains isolated from West-African fermentations and 26 reference strains from the DSMZ collection.</title>
        <authorList>
            <person name="Wiedenbein E.S."/>
            <person name="Canoy T.S."/>
            <person name="Hui Y."/>
            <person name="Parkouda C."/>
            <person name="Dawende C."/>
            <person name="Ametefe E."/>
            <person name="Jespersen L."/>
            <person name="Nielsen D.S."/>
        </authorList>
    </citation>
    <scope>NUCLEOTIDE SEQUENCE</scope>
    <source>
        <strain evidence="4">PRO56</strain>
    </source>
</reference>
<dbReference type="Proteomes" id="UP001214898">
    <property type="component" value="Chromosome"/>
</dbReference>
<accession>A0A0D1L5J7</accession>
<dbReference type="InterPro" id="IPR032834">
    <property type="entry name" value="NatK-like_C"/>
</dbReference>
<organism evidence="3 5">
    <name type="scientific">Bacillus subtilis</name>
    <dbReference type="NCBI Taxonomy" id="1423"/>
    <lineage>
        <taxon>Bacteria</taxon>
        <taxon>Bacillati</taxon>
        <taxon>Bacillota</taxon>
        <taxon>Bacilli</taxon>
        <taxon>Bacillales</taxon>
        <taxon>Bacillaceae</taxon>
        <taxon>Bacillus</taxon>
    </lineage>
</organism>
<sequence length="318" mass="35119">MITLFQCLYLILFSFICYQGAAAFSHSTAASWLAAALGAAAAGLYIWNTKRVWKHCSSGLCAWIAVIQVMSAGVVLIGTDIMPVLCVIAIFAGCEGLRIGQSALQARLSDQIDKLTQAEQHANQMLIDVRSRNHDTMKHITAIKSAQPKADTQAYIQNWADQYNQYDRFLKGENAYVAGVLYDFLEKARASNVSVSLHMHTPLSSLPFSPADQVSLVGNILENALDSAAEAREKVEIKLETSLRSGLYVLTCENSTPGMDPKVLDTIYQSFGRSTKNGAHEGMGTYIIQKLVKSAFGRLDFTYRHPVFRLEIKIPFQK</sequence>
<dbReference type="EMBL" id="JXBC01000004">
    <property type="protein sequence ID" value="KIU11016.1"/>
    <property type="molecule type" value="Genomic_DNA"/>
</dbReference>
<dbReference type="InterPro" id="IPR036890">
    <property type="entry name" value="HATPase_C_sf"/>
</dbReference>
<keyword evidence="4" id="KW-0418">Kinase</keyword>
<dbReference type="PATRIC" id="fig|1423.173.peg.3132"/>
<evidence type="ECO:0000256" key="1">
    <source>
        <dbReference type="SAM" id="Phobius"/>
    </source>
</evidence>
<dbReference type="STRING" id="483913.AN935_01405"/>
<keyword evidence="1" id="KW-0472">Membrane</keyword>
<gene>
    <name evidence="4" type="primary">natK</name>
    <name evidence="4" type="ORF">P5633_01495</name>
    <name evidence="3" type="ORF">SC09_Contig25orf00938</name>
</gene>
<proteinExistence type="predicted"/>